<accession>A0A5Q2N0T0</accession>
<dbReference type="AlphaFoldDB" id="A0A5Q2N0T0"/>
<dbReference type="GO" id="GO:0016740">
    <property type="term" value="F:transferase activity"/>
    <property type="evidence" value="ECO:0007669"/>
    <property type="project" value="TreeGrafter"/>
</dbReference>
<evidence type="ECO:0000313" key="10">
    <source>
        <dbReference type="Proteomes" id="UP000366051"/>
    </source>
</evidence>
<dbReference type="EMBL" id="CP045875">
    <property type="protein sequence ID" value="QGG47156.1"/>
    <property type="molecule type" value="Genomic_DNA"/>
</dbReference>
<keyword evidence="6" id="KW-0411">Iron-sulfur</keyword>
<dbReference type="PROSITE" id="PS51918">
    <property type="entry name" value="RADICAL_SAM"/>
    <property type="match status" value="1"/>
</dbReference>
<evidence type="ECO:0000259" key="8">
    <source>
        <dbReference type="PROSITE" id="PS51918"/>
    </source>
</evidence>
<dbReference type="OrthoDB" id="9775764at2"/>
<evidence type="ECO:0000256" key="5">
    <source>
        <dbReference type="ARBA" id="ARBA00023004"/>
    </source>
</evidence>
<evidence type="ECO:0000313" key="9">
    <source>
        <dbReference type="EMBL" id="QGG47156.1"/>
    </source>
</evidence>
<reference evidence="10" key="1">
    <citation type="submission" date="2019-11" db="EMBL/GenBank/DDBJ databases">
        <title>Genome sequence of Heliorestis convoluta strain HH, an alkaliphilic and minimalistic phototrophic bacterium from a soda lake in Egypt.</title>
        <authorList>
            <person name="Dewey E.D."/>
            <person name="Stokes L.M."/>
            <person name="Burchell B.M."/>
            <person name="Shaffer K.N."/>
            <person name="Huntington A.M."/>
            <person name="Baker J.M."/>
            <person name="Nadendla S."/>
            <person name="Giglio M.G."/>
            <person name="Touchman J.W."/>
            <person name="Blankenship R.E."/>
            <person name="Madigan M.T."/>
            <person name="Sattley W.M."/>
        </authorList>
    </citation>
    <scope>NUCLEOTIDE SEQUENCE [LARGE SCALE GENOMIC DNA]</scope>
    <source>
        <strain evidence="10">HH</strain>
    </source>
</reference>
<comment type="cofactor">
    <cofactor evidence="1">
        <name>[4Fe-4S] cluster</name>
        <dbReference type="ChEBI" id="CHEBI:49883"/>
    </cofactor>
</comment>
<dbReference type="SMART" id="SM00876">
    <property type="entry name" value="BATS"/>
    <property type="match status" value="1"/>
</dbReference>
<evidence type="ECO:0000256" key="4">
    <source>
        <dbReference type="ARBA" id="ARBA00022723"/>
    </source>
</evidence>
<dbReference type="InterPro" id="IPR034422">
    <property type="entry name" value="HydE/PylB-like"/>
</dbReference>
<organism evidence="9 10">
    <name type="scientific">Heliorestis convoluta</name>
    <dbReference type="NCBI Taxonomy" id="356322"/>
    <lineage>
        <taxon>Bacteria</taxon>
        <taxon>Bacillati</taxon>
        <taxon>Bacillota</taxon>
        <taxon>Clostridia</taxon>
        <taxon>Eubacteriales</taxon>
        <taxon>Heliobacteriaceae</taxon>
        <taxon>Heliorestis</taxon>
    </lineage>
</organism>
<dbReference type="InterPro" id="IPR013785">
    <property type="entry name" value="Aldolase_TIM"/>
</dbReference>
<dbReference type="SMART" id="SM00729">
    <property type="entry name" value="Elp3"/>
    <property type="match status" value="1"/>
</dbReference>
<feature type="domain" description="Radical SAM core" evidence="8">
    <location>
        <begin position="149"/>
        <end position="373"/>
    </location>
</feature>
<dbReference type="InterPro" id="IPR006638">
    <property type="entry name" value="Elp3/MiaA/NifB-like_rSAM"/>
</dbReference>
<proteinExistence type="predicted"/>
<keyword evidence="2" id="KW-0004">4Fe-4S</keyword>
<dbReference type="SFLD" id="SFLDS00029">
    <property type="entry name" value="Radical_SAM"/>
    <property type="match status" value="1"/>
</dbReference>
<dbReference type="InterPro" id="IPR021778">
    <property type="entry name" value="Se/S_carrier-like"/>
</dbReference>
<dbReference type="InterPro" id="IPR010722">
    <property type="entry name" value="BATS_dom"/>
</dbReference>
<dbReference type="GO" id="GO:0051539">
    <property type="term" value="F:4 iron, 4 sulfur cluster binding"/>
    <property type="evidence" value="ECO:0007669"/>
    <property type="project" value="UniProtKB-KW"/>
</dbReference>
<evidence type="ECO:0000256" key="7">
    <source>
        <dbReference type="ARBA" id="ARBA00034078"/>
    </source>
</evidence>
<dbReference type="Proteomes" id="UP000366051">
    <property type="component" value="Chromosome"/>
</dbReference>
<dbReference type="GO" id="GO:0046872">
    <property type="term" value="F:metal ion binding"/>
    <property type="evidence" value="ECO:0007669"/>
    <property type="project" value="UniProtKB-KW"/>
</dbReference>
<dbReference type="Gene3D" id="3.20.20.70">
    <property type="entry name" value="Aldolase class I"/>
    <property type="match status" value="1"/>
</dbReference>
<dbReference type="SFLD" id="SFLDG01060">
    <property type="entry name" value="BATS_domain_containing"/>
    <property type="match status" value="1"/>
</dbReference>
<evidence type="ECO:0000256" key="1">
    <source>
        <dbReference type="ARBA" id="ARBA00001966"/>
    </source>
</evidence>
<dbReference type="GO" id="GO:0042364">
    <property type="term" value="P:water-soluble vitamin biosynthetic process"/>
    <property type="evidence" value="ECO:0007669"/>
    <property type="project" value="UniProtKB-ARBA"/>
</dbReference>
<dbReference type="PANTHER" id="PTHR43726">
    <property type="entry name" value="3-METHYLORNITHINE SYNTHASE"/>
    <property type="match status" value="1"/>
</dbReference>
<dbReference type="GO" id="GO:0044272">
    <property type="term" value="P:sulfur compound biosynthetic process"/>
    <property type="evidence" value="ECO:0007669"/>
    <property type="project" value="UniProtKB-ARBA"/>
</dbReference>
<dbReference type="RefSeq" id="WP_153724595.1">
    <property type="nucleotide sequence ID" value="NZ_CP045875.1"/>
</dbReference>
<dbReference type="CDD" id="cd01335">
    <property type="entry name" value="Radical_SAM"/>
    <property type="match status" value="1"/>
</dbReference>
<dbReference type="SUPFAM" id="SSF102114">
    <property type="entry name" value="Radical SAM enzymes"/>
    <property type="match status" value="1"/>
</dbReference>
<sequence>MSLLNQFLTTVSTEERWLLIFPSMQQTLQAQHLMERSGLQGDFIPTPKGFGPVCTTAIVFSGLLAPEVKELLETHQLQPTYLEPWRRLPPGPAWEEALQAIETPAYGDLLLQCREREDWAVDDVTTLLSPPTAQDKIALRLAAEAARQETLGDVVDVRGAVEFGNECRKDCFYCGLRKSNRHLTRYRLSEEQTMQAIEDLYNMGIRTIILQSGEEDERATASIVDLIRTIKSRFGLRITLSLGERSLADYHAFRQAGANNYLLRIETTDPELFRRVHPDDDLEERMQHLIWLREAGFLLGTGGLVGLPGQSISSLAQDILYWRKLGANMIGIGPFLPAAHTPFSQLEPGDLDLTLRVYAVTRLLCGRTFIPSTTALASLHPEGQKLGLQWGANSIMLTHTPEEVRAHYHLYQNKAKVDLDFACQSILDAGRQIPPYLRWTQKEERY</sequence>
<evidence type="ECO:0000256" key="6">
    <source>
        <dbReference type="ARBA" id="ARBA00023014"/>
    </source>
</evidence>
<gene>
    <name evidence="9" type="primary">hydE</name>
    <name evidence="9" type="ORF">FTV88_1004</name>
</gene>
<dbReference type="KEGG" id="hcv:FTV88_1004"/>
<protein>
    <submittedName>
        <fullName evidence="9">[FeFe] hydrogenase H-cluster radical SAM maturase HydE</fullName>
    </submittedName>
</protein>
<keyword evidence="3" id="KW-0949">S-adenosyl-L-methionine</keyword>
<dbReference type="SFLD" id="SFLDG01280">
    <property type="entry name" value="HydE/PylB-like"/>
    <property type="match status" value="1"/>
</dbReference>
<keyword evidence="5" id="KW-0408">Iron</keyword>
<dbReference type="Pfam" id="PF04055">
    <property type="entry name" value="Radical_SAM"/>
    <property type="match status" value="1"/>
</dbReference>
<name>A0A5Q2N0T0_9FIRM</name>
<dbReference type="NCBIfam" id="TIGR03956">
    <property type="entry name" value="rSAM_HydE"/>
    <property type="match status" value="1"/>
</dbReference>
<dbReference type="PANTHER" id="PTHR43726:SF1">
    <property type="entry name" value="BIOTIN SYNTHASE"/>
    <property type="match status" value="1"/>
</dbReference>
<dbReference type="InterPro" id="IPR007197">
    <property type="entry name" value="rSAM"/>
</dbReference>
<comment type="cofactor">
    <cofactor evidence="7">
        <name>[2Fe-2S] cluster</name>
        <dbReference type="ChEBI" id="CHEBI:190135"/>
    </cofactor>
</comment>
<keyword evidence="4" id="KW-0479">Metal-binding</keyword>
<evidence type="ECO:0000256" key="2">
    <source>
        <dbReference type="ARBA" id="ARBA00022485"/>
    </source>
</evidence>
<dbReference type="InterPro" id="IPR058240">
    <property type="entry name" value="rSAM_sf"/>
</dbReference>
<dbReference type="Pfam" id="PF11823">
    <property type="entry name" value="Se_S_carrier"/>
    <property type="match status" value="1"/>
</dbReference>
<dbReference type="InterPro" id="IPR024021">
    <property type="entry name" value="FeFe-hyd_HydE_rSAM"/>
</dbReference>
<keyword evidence="10" id="KW-1185">Reference proteome</keyword>
<evidence type="ECO:0000256" key="3">
    <source>
        <dbReference type="ARBA" id="ARBA00022691"/>
    </source>
</evidence>